<evidence type="ECO:0000313" key="2">
    <source>
        <dbReference type="EMBL" id="XCJ70786.1"/>
    </source>
</evidence>
<dbReference type="InterPro" id="IPR029058">
    <property type="entry name" value="AB_hydrolase_fold"/>
</dbReference>
<gene>
    <name evidence="2" type="ORF">ABII15_12725</name>
</gene>
<evidence type="ECO:0000256" key="1">
    <source>
        <dbReference type="SAM" id="SignalP"/>
    </source>
</evidence>
<organism evidence="2">
    <name type="scientific">Streptomyces tabacisoli</name>
    <dbReference type="NCBI Taxonomy" id="3156398"/>
    <lineage>
        <taxon>Bacteria</taxon>
        <taxon>Bacillati</taxon>
        <taxon>Actinomycetota</taxon>
        <taxon>Actinomycetes</taxon>
        <taxon>Kitasatosporales</taxon>
        <taxon>Streptomycetaceae</taxon>
        <taxon>Streptomyces</taxon>
    </lineage>
</organism>
<reference evidence="2" key="1">
    <citation type="submission" date="2024-06" db="EMBL/GenBank/DDBJ databases">
        <title>Streptomyces sp. strain HUAS MG91 genome sequences.</title>
        <authorList>
            <person name="Mo P."/>
        </authorList>
    </citation>
    <scope>NUCLEOTIDE SEQUENCE</scope>
    <source>
        <strain evidence="2">HUAS MG91</strain>
    </source>
</reference>
<dbReference type="KEGG" id="stac:ABII15_12725"/>
<feature type="signal peptide" evidence="1">
    <location>
        <begin position="1"/>
        <end position="23"/>
    </location>
</feature>
<evidence type="ECO:0008006" key="3">
    <source>
        <dbReference type="Google" id="ProtNLM"/>
    </source>
</evidence>
<dbReference type="RefSeq" id="WP_353942422.1">
    <property type="nucleotide sequence ID" value="NZ_CP159534.1"/>
</dbReference>
<sequence length="151" mass="16600">MKRLRVCLPARAALIASSPFLDAHPSATASRNESTHSYGTHTRQELDTYWNRPNSSHPGTIFLHGGSWHENSEWATWPHHFADQVDTVPAVGCRLTFDGSWPASRTDAISAIAWIRDNVAKLDLHPQRLAPLPTAGVTVEAHAYLTGGQLT</sequence>
<keyword evidence="1" id="KW-0732">Signal</keyword>
<dbReference type="AlphaFoldDB" id="A0AAU8IQW6"/>
<accession>A0AAU8IQW6</accession>
<dbReference type="EMBL" id="CP159534">
    <property type="protein sequence ID" value="XCJ70786.1"/>
    <property type="molecule type" value="Genomic_DNA"/>
</dbReference>
<feature type="chain" id="PRO_5043806727" description="Alpha/beta hydrolase" evidence="1">
    <location>
        <begin position="24"/>
        <end position="151"/>
    </location>
</feature>
<dbReference type="Gene3D" id="3.40.50.1820">
    <property type="entry name" value="alpha/beta hydrolase"/>
    <property type="match status" value="1"/>
</dbReference>
<name>A0AAU8IQW6_9ACTN</name>
<proteinExistence type="predicted"/>
<protein>
    <recommendedName>
        <fullName evidence="3">Alpha/beta hydrolase</fullName>
    </recommendedName>
</protein>
<dbReference type="SUPFAM" id="SSF53474">
    <property type="entry name" value="alpha/beta-Hydrolases"/>
    <property type="match status" value="1"/>
</dbReference>